<keyword evidence="4" id="KW-1185">Reference proteome</keyword>
<dbReference type="AlphaFoldDB" id="A0A562IVT1"/>
<feature type="transmembrane region" description="Helical" evidence="1">
    <location>
        <begin position="207"/>
        <end position="225"/>
    </location>
</feature>
<feature type="transmembrane region" description="Helical" evidence="1">
    <location>
        <begin position="83"/>
        <end position="101"/>
    </location>
</feature>
<dbReference type="InterPro" id="IPR036938">
    <property type="entry name" value="PAP2/HPO_sf"/>
</dbReference>
<dbReference type="Pfam" id="PF01569">
    <property type="entry name" value="PAP2"/>
    <property type="match status" value="2"/>
</dbReference>
<dbReference type="InterPro" id="IPR000326">
    <property type="entry name" value="PAP2/HPO"/>
</dbReference>
<evidence type="ECO:0000259" key="2">
    <source>
        <dbReference type="SMART" id="SM00014"/>
    </source>
</evidence>
<sequence>MTQRLQSRDPVEVQQAPGRFGVRALLGLVALLVGAVPFLALWLLVEENWSPLAALDGDVAADLNDLVSDSPLVVSVLRGVTDLGGAGVSVLVTTLATLFLLIRRHRRLAAFVAVSGIGLAVLVPLTKYIADRARPVVDNPVVDTPSNASFPSGHAMTAVVTWGVLLLVLLPLVRRGLRPWLIAGFTLLVVLIGFTRLALGVHFVSDVLAGWALGVAWLAVTTMAFRGWQHDRHQHSDEPMDPLDVDPAEVPRPAPTHQAVLPAGRTTVLRLAGVAVALFLALSGLGLLVTRVLDDTGLGRFDRSVAAWFVDQRTDTLTAAAEAVGTLSGTRAVIAVGLTLAVLSLAVLGSWRPVVFVLVTIAGEVGLYFVIGLVVGRVRPDVVDLTEGLPAGAAWPSGHAAAAAAIYGALAALVICTGTGRGRWAVLAVPLLLAPAIGVSRVYVAAHYPTDVVAGLLLGGLWVVACAWAFRLRDLRDVPRPATRQRLGSRA</sequence>
<protein>
    <submittedName>
        <fullName evidence="3">Undecaprenyl-diphosphatase</fullName>
    </submittedName>
</protein>
<feature type="transmembrane region" description="Helical" evidence="1">
    <location>
        <begin position="424"/>
        <end position="446"/>
    </location>
</feature>
<dbReference type="PANTHER" id="PTHR14969:SF13">
    <property type="entry name" value="AT30094P"/>
    <property type="match status" value="1"/>
</dbReference>
<evidence type="ECO:0000313" key="4">
    <source>
        <dbReference type="Proteomes" id="UP000321490"/>
    </source>
</evidence>
<evidence type="ECO:0000256" key="1">
    <source>
        <dbReference type="SAM" id="Phobius"/>
    </source>
</evidence>
<dbReference type="RefSeq" id="WP_153361268.1">
    <property type="nucleotide sequence ID" value="NZ_JABGDC010000134.1"/>
</dbReference>
<dbReference type="Gene3D" id="1.20.144.10">
    <property type="entry name" value="Phosphatidic acid phosphatase type 2/haloperoxidase"/>
    <property type="match status" value="2"/>
</dbReference>
<accession>A0A562IVT1</accession>
<feature type="transmembrane region" description="Helical" evidence="1">
    <location>
        <begin position="180"/>
        <end position="201"/>
    </location>
</feature>
<dbReference type="Proteomes" id="UP000321490">
    <property type="component" value="Unassembled WGS sequence"/>
</dbReference>
<feature type="transmembrane region" description="Helical" evidence="1">
    <location>
        <begin position="271"/>
        <end position="293"/>
    </location>
</feature>
<feature type="transmembrane region" description="Helical" evidence="1">
    <location>
        <begin position="355"/>
        <end position="378"/>
    </location>
</feature>
<feature type="domain" description="Phosphatidic acid phosphatase type 2/haloperoxidase" evidence="2">
    <location>
        <begin position="357"/>
        <end position="467"/>
    </location>
</feature>
<reference evidence="3 4" key="1">
    <citation type="submission" date="2019-07" db="EMBL/GenBank/DDBJ databases">
        <title>R&amp;d 2014.</title>
        <authorList>
            <person name="Klenk H.-P."/>
        </authorList>
    </citation>
    <scope>NUCLEOTIDE SEQUENCE [LARGE SCALE GENOMIC DNA]</scope>
    <source>
        <strain evidence="3 4">DSM 45764</strain>
    </source>
</reference>
<dbReference type="SUPFAM" id="SSF48317">
    <property type="entry name" value="Acid phosphatase/Vanadium-dependent haloperoxidase"/>
    <property type="match status" value="2"/>
</dbReference>
<evidence type="ECO:0000313" key="3">
    <source>
        <dbReference type="EMBL" id="TWH75109.1"/>
    </source>
</evidence>
<feature type="transmembrane region" description="Helical" evidence="1">
    <location>
        <begin position="332"/>
        <end position="348"/>
    </location>
</feature>
<feature type="transmembrane region" description="Helical" evidence="1">
    <location>
        <begin position="398"/>
        <end position="417"/>
    </location>
</feature>
<keyword evidence="1" id="KW-0472">Membrane</keyword>
<feature type="transmembrane region" description="Helical" evidence="1">
    <location>
        <begin position="150"/>
        <end position="173"/>
    </location>
</feature>
<keyword evidence="1" id="KW-1133">Transmembrane helix</keyword>
<dbReference type="SMART" id="SM00014">
    <property type="entry name" value="acidPPc"/>
    <property type="match status" value="2"/>
</dbReference>
<organism evidence="3 4">
    <name type="scientific">Modestobacter roseus</name>
    <dbReference type="NCBI Taxonomy" id="1181884"/>
    <lineage>
        <taxon>Bacteria</taxon>
        <taxon>Bacillati</taxon>
        <taxon>Actinomycetota</taxon>
        <taxon>Actinomycetes</taxon>
        <taxon>Geodermatophilales</taxon>
        <taxon>Geodermatophilaceae</taxon>
        <taxon>Modestobacter</taxon>
    </lineage>
</organism>
<keyword evidence="1" id="KW-0812">Transmembrane</keyword>
<comment type="caution">
    <text evidence="3">The sequence shown here is derived from an EMBL/GenBank/DDBJ whole genome shotgun (WGS) entry which is preliminary data.</text>
</comment>
<feature type="transmembrane region" description="Helical" evidence="1">
    <location>
        <begin position="20"/>
        <end position="45"/>
    </location>
</feature>
<name>A0A562IVT1_9ACTN</name>
<dbReference type="CDD" id="cd03392">
    <property type="entry name" value="PAP2_like_2"/>
    <property type="match status" value="2"/>
</dbReference>
<dbReference type="EMBL" id="VLKF01000001">
    <property type="protein sequence ID" value="TWH75109.1"/>
    <property type="molecule type" value="Genomic_DNA"/>
</dbReference>
<proteinExistence type="predicted"/>
<feature type="transmembrane region" description="Helical" evidence="1">
    <location>
        <begin position="452"/>
        <end position="470"/>
    </location>
</feature>
<feature type="transmembrane region" description="Helical" evidence="1">
    <location>
        <begin position="108"/>
        <end position="130"/>
    </location>
</feature>
<dbReference type="OrthoDB" id="5289372at2"/>
<feature type="domain" description="Phosphatidic acid phosphatase type 2/haloperoxidase" evidence="2">
    <location>
        <begin position="108"/>
        <end position="222"/>
    </location>
</feature>
<dbReference type="PANTHER" id="PTHR14969">
    <property type="entry name" value="SPHINGOSINE-1-PHOSPHATE PHOSPHOHYDROLASE"/>
    <property type="match status" value="1"/>
</dbReference>
<gene>
    <name evidence="3" type="ORF">JD78_03660</name>
</gene>